<gene>
    <name evidence="1" type="ORF">RCOM_0492600</name>
</gene>
<dbReference type="InParanoid" id="B9STK3"/>
<accession>B9STK3</accession>
<sequence length="72" mass="8272">MGRDSFKTMINEQRIWTIRAVTCSTYGSLDAIFKTLGLREASFLPTNKVEDDDQVKIYQMGKFDFQAATRES</sequence>
<keyword evidence="2" id="KW-1185">Reference proteome</keyword>
<reference evidence="2" key="1">
    <citation type="journal article" date="2010" name="Nat. Biotechnol.">
        <title>Draft genome sequence of the oilseed species Ricinus communis.</title>
        <authorList>
            <person name="Chan A.P."/>
            <person name="Crabtree J."/>
            <person name="Zhao Q."/>
            <person name="Lorenzi H."/>
            <person name="Orvis J."/>
            <person name="Puiu D."/>
            <person name="Melake-Berhan A."/>
            <person name="Jones K.M."/>
            <person name="Redman J."/>
            <person name="Chen G."/>
            <person name="Cahoon E.B."/>
            <person name="Gedil M."/>
            <person name="Stanke M."/>
            <person name="Haas B.J."/>
            <person name="Wortman J.R."/>
            <person name="Fraser-Liggett C.M."/>
            <person name="Ravel J."/>
            <person name="Rabinowicz P.D."/>
        </authorList>
    </citation>
    <scope>NUCLEOTIDE SEQUENCE [LARGE SCALE GENOMIC DNA]</scope>
    <source>
        <strain evidence="2">cv. Hale</strain>
    </source>
</reference>
<protein>
    <submittedName>
        <fullName evidence="1">Uncharacterized protein</fullName>
    </submittedName>
</protein>
<dbReference type="EMBL" id="EQ974131">
    <property type="protein sequence ID" value="EEF33091.1"/>
    <property type="molecule type" value="Genomic_DNA"/>
</dbReference>
<evidence type="ECO:0000313" key="1">
    <source>
        <dbReference type="EMBL" id="EEF33091.1"/>
    </source>
</evidence>
<proteinExistence type="predicted"/>
<evidence type="ECO:0000313" key="2">
    <source>
        <dbReference type="Proteomes" id="UP000008311"/>
    </source>
</evidence>
<organism evidence="1 2">
    <name type="scientific">Ricinus communis</name>
    <name type="common">Castor bean</name>
    <dbReference type="NCBI Taxonomy" id="3988"/>
    <lineage>
        <taxon>Eukaryota</taxon>
        <taxon>Viridiplantae</taxon>
        <taxon>Streptophyta</taxon>
        <taxon>Embryophyta</taxon>
        <taxon>Tracheophyta</taxon>
        <taxon>Spermatophyta</taxon>
        <taxon>Magnoliopsida</taxon>
        <taxon>eudicotyledons</taxon>
        <taxon>Gunneridae</taxon>
        <taxon>Pentapetalae</taxon>
        <taxon>rosids</taxon>
        <taxon>fabids</taxon>
        <taxon>Malpighiales</taxon>
        <taxon>Euphorbiaceae</taxon>
        <taxon>Acalyphoideae</taxon>
        <taxon>Acalypheae</taxon>
        <taxon>Ricinus</taxon>
    </lineage>
</organism>
<dbReference type="Proteomes" id="UP000008311">
    <property type="component" value="Unassembled WGS sequence"/>
</dbReference>
<name>B9STK3_RICCO</name>
<dbReference type="STRING" id="3988.B9STK3"/>
<dbReference type="AlphaFoldDB" id="B9STK3"/>